<sequence>MYKKAGRLGHDQHFYTSQNLLGRDPTYGKRDLSDGLFAQKAA</sequence>
<gene>
    <name evidence="2" type="ORF">NMH_2218</name>
</gene>
<reference evidence="2 3" key="1">
    <citation type="journal article" date="2011" name="J. Bacteriol.">
        <title>Genome sequence of Neisseria meningitidis serogroup B strain H44/76.</title>
        <authorList>
            <person name="Piet J.R."/>
            <person name="Huis In 't Veld R.A."/>
            <person name="van Schaik B.D."/>
            <person name="van Kampen A.H."/>
            <person name="Baas F."/>
            <person name="van de Beek D."/>
            <person name="Pannekoek Y."/>
            <person name="van der Ende A."/>
        </authorList>
    </citation>
    <scope>NUCLEOTIDE SEQUENCE [LARGE SCALE GENOMIC DNA]</scope>
    <source>
        <strain evidence="2 3">H44/76</strain>
    </source>
</reference>
<dbReference type="EMBL" id="AEQZ01000044">
    <property type="protein sequence ID" value="EFV62826.1"/>
    <property type="molecule type" value="Genomic_DNA"/>
</dbReference>
<comment type="caution">
    <text evidence="2">The sequence shown here is derived from an EMBL/GenBank/DDBJ whole genome shotgun (WGS) entry which is preliminary data.</text>
</comment>
<protein>
    <submittedName>
        <fullName evidence="2">Uncharacterized protein</fullName>
    </submittedName>
</protein>
<dbReference type="Proteomes" id="UP000032707">
    <property type="component" value="Unassembled WGS sequence"/>
</dbReference>
<dbReference type="AlphaFoldDB" id="E6N038"/>
<organism evidence="2 3">
    <name type="scientific">Neisseria meningitidis serogroup B / serotype 15 (strain H44/76)</name>
    <dbReference type="NCBI Taxonomy" id="909420"/>
    <lineage>
        <taxon>Bacteria</taxon>
        <taxon>Pseudomonadati</taxon>
        <taxon>Pseudomonadota</taxon>
        <taxon>Betaproteobacteria</taxon>
        <taxon>Neisseriales</taxon>
        <taxon>Neisseriaceae</taxon>
        <taxon>Neisseria</taxon>
    </lineage>
</organism>
<accession>E6N038</accession>
<evidence type="ECO:0000256" key="1">
    <source>
        <dbReference type="SAM" id="MobiDB-lite"/>
    </source>
</evidence>
<evidence type="ECO:0000313" key="2">
    <source>
        <dbReference type="EMBL" id="EFV62826.1"/>
    </source>
</evidence>
<evidence type="ECO:0000313" key="3">
    <source>
        <dbReference type="Proteomes" id="UP000032707"/>
    </source>
</evidence>
<name>E6N038_NEIMH</name>
<dbReference type="PATRIC" id="fig|909420.4.peg.2444"/>
<feature type="region of interest" description="Disordered" evidence="1">
    <location>
        <begin position="19"/>
        <end position="42"/>
    </location>
</feature>
<proteinExistence type="predicted"/>